<evidence type="ECO:0000256" key="5">
    <source>
        <dbReference type="ARBA" id="ARBA00022777"/>
    </source>
</evidence>
<dbReference type="GO" id="GO:0004674">
    <property type="term" value="F:protein serine/threonine kinase activity"/>
    <property type="evidence" value="ECO:0007669"/>
    <property type="project" value="UniProtKB-KW"/>
</dbReference>
<dbReference type="InterPro" id="IPR052059">
    <property type="entry name" value="CR_Ser/Thr_kinase"/>
</dbReference>
<keyword evidence="6" id="KW-0067">ATP-binding</keyword>
<dbReference type="EC" id="2.7.11.1" evidence="1"/>
<dbReference type="EnsemblPlants" id="AET5Gv20177500.20">
    <property type="protein sequence ID" value="AET5Gv20177500.20"/>
    <property type="gene ID" value="AET5Gv20177500"/>
</dbReference>
<dbReference type="Gene3D" id="3.30.200.20">
    <property type="entry name" value="Phosphorylase Kinase, domain 1"/>
    <property type="match status" value="1"/>
</dbReference>
<evidence type="ECO:0000256" key="2">
    <source>
        <dbReference type="ARBA" id="ARBA00022527"/>
    </source>
</evidence>
<reference evidence="11" key="1">
    <citation type="journal article" date="2014" name="Science">
        <title>Ancient hybridizations among the ancestral genomes of bread wheat.</title>
        <authorList>
            <consortium name="International Wheat Genome Sequencing Consortium,"/>
            <person name="Marcussen T."/>
            <person name="Sandve S.R."/>
            <person name="Heier L."/>
            <person name="Spannagl M."/>
            <person name="Pfeifer M."/>
            <person name="Jakobsen K.S."/>
            <person name="Wulff B.B."/>
            <person name="Steuernagel B."/>
            <person name="Mayer K.F."/>
            <person name="Olsen O.A."/>
        </authorList>
    </citation>
    <scope>NUCLEOTIDE SEQUENCE [LARGE SCALE GENOMIC DNA]</scope>
    <source>
        <strain evidence="11">cv. AL8/78</strain>
    </source>
</reference>
<proteinExistence type="predicted"/>
<dbReference type="InterPro" id="IPR001245">
    <property type="entry name" value="Ser-Thr/Tyr_kinase_cat_dom"/>
</dbReference>
<dbReference type="Gramene" id="AET5Gv20177500.20">
    <property type="protein sequence ID" value="AET5Gv20177500.20"/>
    <property type="gene ID" value="AET5Gv20177500"/>
</dbReference>
<evidence type="ECO:0000313" key="10">
    <source>
        <dbReference type="EnsemblPlants" id="AET5Gv20177500.20"/>
    </source>
</evidence>
<accession>A0A453JSH9</accession>
<dbReference type="PANTHER" id="PTHR47973">
    <property type="entry name" value="CYSTEINE-RICH RECEPTOR-LIKE PROTEIN KINASE 3"/>
    <property type="match status" value="1"/>
</dbReference>
<name>A0A453JSH9_AEGTS</name>
<evidence type="ECO:0000259" key="9">
    <source>
        <dbReference type="PROSITE" id="PS50011"/>
    </source>
</evidence>
<keyword evidence="3" id="KW-0808">Transferase</keyword>
<dbReference type="Pfam" id="PF07714">
    <property type="entry name" value="PK_Tyr_Ser-Thr"/>
    <property type="match status" value="1"/>
</dbReference>
<evidence type="ECO:0000256" key="7">
    <source>
        <dbReference type="ARBA" id="ARBA00047899"/>
    </source>
</evidence>
<reference evidence="10" key="3">
    <citation type="journal article" date="2017" name="Nature">
        <title>Genome sequence of the progenitor of the wheat D genome Aegilops tauschii.</title>
        <authorList>
            <person name="Luo M.C."/>
            <person name="Gu Y.Q."/>
            <person name="Puiu D."/>
            <person name="Wang H."/>
            <person name="Twardziok S.O."/>
            <person name="Deal K.R."/>
            <person name="Huo N."/>
            <person name="Zhu T."/>
            <person name="Wang L."/>
            <person name="Wang Y."/>
            <person name="McGuire P.E."/>
            <person name="Liu S."/>
            <person name="Long H."/>
            <person name="Ramasamy R.K."/>
            <person name="Rodriguez J.C."/>
            <person name="Van S.L."/>
            <person name="Yuan L."/>
            <person name="Wang Z."/>
            <person name="Xia Z."/>
            <person name="Xiao L."/>
            <person name="Anderson O.D."/>
            <person name="Ouyang S."/>
            <person name="Liang Y."/>
            <person name="Zimin A.V."/>
            <person name="Pertea G."/>
            <person name="Qi P."/>
            <person name="Bennetzen J.L."/>
            <person name="Dai X."/>
            <person name="Dawson M.W."/>
            <person name="Muller H.G."/>
            <person name="Kugler K."/>
            <person name="Rivarola-Duarte L."/>
            <person name="Spannagl M."/>
            <person name="Mayer K.F.X."/>
            <person name="Lu F.H."/>
            <person name="Bevan M.W."/>
            <person name="Leroy P."/>
            <person name="Li P."/>
            <person name="You F.M."/>
            <person name="Sun Q."/>
            <person name="Liu Z."/>
            <person name="Lyons E."/>
            <person name="Wicker T."/>
            <person name="Salzberg S.L."/>
            <person name="Devos K.M."/>
            <person name="Dvorak J."/>
        </authorList>
    </citation>
    <scope>NUCLEOTIDE SEQUENCE [LARGE SCALE GENOMIC DNA]</scope>
    <source>
        <strain evidence="10">cv. AL8/78</strain>
    </source>
</reference>
<comment type="catalytic activity">
    <reaction evidence="7">
        <text>L-threonyl-[protein] + ATP = O-phospho-L-threonyl-[protein] + ADP + H(+)</text>
        <dbReference type="Rhea" id="RHEA:46608"/>
        <dbReference type="Rhea" id="RHEA-COMP:11060"/>
        <dbReference type="Rhea" id="RHEA-COMP:11605"/>
        <dbReference type="ChEBI" id="CHEBI:15378"/>
        <dbReference type="ChEBI" id="CHEBI:30013"/>
        <dbReference type="ChEBI" id="CHEBI:30616"/>
        <dbReference type="ChEBI" id="CHEBI:61977"/>
        <dbReference type="ChEBI" id="CHEBI:456216"/>
        <dbReference type="EC" id="2.7.11.1"/>
    </reaction>
</comment>
<dbReference type="Proteomes" id="UP000015105">
    <property type="component" value="Chromosome 5D"/>
</dbReference>
<organism evidence="10 11">
    <name type="scientific">Aegilops tauschii subsp. strangulata</name>
    <name type="common">Goatgrass</name>
    <dbReference type="NCBI Taxonomy" id="200361"/>
    <lineage>
        <taxon>Eukaryota</taxon>
        <taxon>Viridiplantae</taxon>
        <taxon>Streptophyta</taxon>
        <taxon>Embryophyta</taxon>
        <taxon>Tracheophyta</taxon>
        <taxon>Spermatophyta</taxon>
        <taxon>Magnoliopsida</taxon>
        <taxon>Liliopsida</taxon>
        <taxon>Poales</taxon>
        <taxon>Poaceae</taxon>
        <taxon>BOP clade</taxon>
        <taxon>Pooideae</taxon>
        <taxon>Triticodae</taxon>
        <taxon>Triticeae</taxon>
        <taxon>Triticinae</taxon>
        <taxon>Aegilops</taxon>
    </lineage>
</organism>
<keyword evidence="11" id="KW-1185">Reference proteome</keyword>
<feature type="domain" description="Protein kinase" evidence="9">
    <location>
        <begin position="1"/>
        <end position="177"/>
    </location>
</feature>
<evidence type="ECO:0000256" key="3">
    <source>
        <dbReference type="ARBA" id="ARBA00022679"/>
    </source>
</evidence>
<comment type="catalytic activity">
    <reaction evidence="8">
        <text>L-seryl-[protein] + ATP = O-phospho-L-seryl-[protein] + ADP + H(+)</text>
        <dbReference type="Rhea" id="RHEA:17989"/>
        <dbReference type="Rhea" id="RHEA-COMP:9863"/>
        <dbReference type="Rhea" id="RHEA-COMP:11604"/>
        <dbReference type="ChEBI" id="CHEBI:15378"/>
        <dbReference type="ChEBI" id="CHEBI:29999"/>
        <dbReference type="ChEBI" id="CHEBI:30616"/>
        <dbReference type="ChEBI" id="CHEBI:83421"/>
        <dbReference type="ChEBI" id="CHEBI:456216"/>
        <dbReference type="EC" id="2.7.11.1"/>
    </reaction>
</comment>
<dbReference type="SMART" id="SM00220">
    <property type="entry name" value="S_TKc"/>
    <property type="match status" value="1"/>
</dbReference>
<sequence length="177" mass="19687">MILVEQTRLAKAVLVLCSGLKDGTIVAVKVLSAHSKQGIREFFTELTAISDIVHENLITLVGCCAEGPHRILVYNYLENNSLAHTLLGKGYSRIRFNWRVRVKIALGVAHGLAFLHEEIHPPIIHRDIKASNILLDKDLTPKISDFGLARLLPPNATHVSTRVAEDTWLLNMQLEGK</sequence>
<keyword evidence="4" id="KW-0547">Nucleotide-binding</keyword>
<evidence type="ECO:0000313" key="11">
    <source>
        <dbReference type="Proteomes" id="UP000015105"/>
    </source>
</evidence>
<reference evidence="10" key="4">
    <citation type="submission" date="2019-03" db="UniProtKB">
        <authorList>
            <consortium name="EnsemblPlants"/>
        </authorList>
    </citation>
    <scope>IDENTIFICATION</scope>
</reference>
<dbReference type="SUPFAM" id="SSF56112">
    <property type="entry name" value="Protein kinase-like (PK-like)"/>
    <property type="match status" value="1"/>
</dbReference>
<dbReference type="Gene3D" id="1.10.510.10">
    <property type="entry name" value="Transferase(Phosphotransferase) domain 1"/>
    <property type="match status" value="1"/>
</dbReference>
<protein>
    <recommendedName>
        <fullName evidence="1">non-specific serine/threonine protein kinase</fullName>
        <ecNumber evidence="1">2.7.11.1</ecNumber>
    </recommendedName>
</protein>
<evidence type="ECO:0000256" key="1">
    <source>
        <dbReference type="ARBA" id="ARBA00012513"/>
    </source>
</evidence>
<reference evidence="11" key="2">
    <citation type="journal article" date="2017" name="Nat. Plants">
        <title>The Aegilops tauschii genome reveals multiple impacts of transposons.</title>
        <authorList>
            <person name="Zhao G."/>
            <person name="Zou C."/>
            <person name="Li K."/>
            <person name="Wang K."/>
            <person name="Li T."/>
            <person name="Gao L."/>
            <person name="Zhang X."/>
            <person name="Wang H."/>
            <person name="Yang Z."/>
            <person name="Liu X."/>
            <person name="Jiang W."/>
            <person name="Mao L."/>
            <person name="Kong X."/>
            <person name="Jiao Y."/>
            <person name="Jia J."/>
        </authorList>
    </citation>
    <scope>NUCLEOTIDE SEQUENCE [LARGE SCALE GENOMIC DNA]</scope>
    <source>
        <strain evidence="11">cv. AL8/78</strain>
    </source>
</reference>
<dbReference type="FunFam" id="1.10.510.10:FF:001023">
    <property type="entry name" value="Os07g0541700 protein"/>
    <property type="match status" value="1"/>
</dbReference>
<dbReference type="InterPro" id="IPR000719">
    <property type="entry name" value="Prot_kinase_dom"/>
</dbReference>
<keyword evidence="5" id="KW-0418">Kinase</keyword>
<dbReference type="PROSITE" id="PS00108">
    <property type="entry name" value="PROTEIN_KINASE_ST"/>
    <property type="match status" value="1"/>
</dbReference>
<evidence type="ECO:0000256" key="4">
    <source>
        <dbReference type="ARBA" id="ARBA00022741"/>
    </source>
</evidence>
<dbReference type="InterPro" id="IPR011009">
    <property type="entry name" value="Kinase-like_dom_sf"/>
</dbReference>
<dbReference type="InterPro" id="IPR008271">
    <property type="entry name" value="Ser/Thr_kinase_AS"/>
</dbReference>
<dbReference type="AlphaFoldDB" id="A0A453JSH9"/>
<evidence type="ECO:0000256" key="8">
    <source>
        <dbReference type="ARBA" id="ARBA00048679"/>
    </source>
</evidence>
<dbReference type="GO" id="GO:0005524">
    <property type="term" value="F:ATP binding"/>
    <property type="evidence" value="ECO:0007669"/>
    <property type="project" value="UniProtKB-KW"/>
</dbReference>
<evidence type="ECO:0000256" key="6">
    <source>
        <dbReference type="ARBA" id="ARBA00022840"/>
    </source>
</evidence>
<dbReference type="PROSITE" id="PS50011">
    <property type="entry name" value="PROTEIN_KINASE_DOM"/>
    <property type="match status" value="1"/>
</dbReference>
<reference evidence="10" key="5">
    <citation type="journal article" date="2021" name="G3 (Bethesda)">
        <title>Aegilops tauschii genome assembly Aet v5.0 features greater sequence contiguity and improved annotation.</title>
        <authorList>
            <person name="Wang L."/>
            <person name="Zhu T."/>
            <person name="Rodriguez J.C."/>
            <person name="Deal K.R."/>
            <person name="Dubcovsky J."/>
            <person name="McGuire P.E."/>
            <person name="Lux T."/>
            <person name="Spannagl M."/>
            <person name="Mayer K.F.X."/>
            <person name="Baldrich P."/>
            <person name="Meyers B.C."/>
            <person name="Huo N."/>
            <person name="Gu Y.Q."/>
            <person name="Zhou H."/>
            <person name="Devos K.M."/>
            <person name="Bennetzen J.L."/>
            <person name="Unver T."/>
            <person name="Budak H."/>
            <person name="Gulick P.J."/>
            <person name="Galiba G."/>
            <person name="Kalapos B."/>
            <person name="Nelson D.R."/>
            <person name="Li P."/>
            <person name="You F.M."/>
            <person name="Luo M.C."/>
            <person name="Dvorak J."/>
        </authorList>
    </citation>
    <scope>NUCLEOTIDE SEQUENCE [LARGE SCALE GENOMIC DNA]</scope>
    <source>
        <strain evidence="10">cv. AL8/78</strain>
    </source>
</reference>
<keyword evidence="2" id="KW-0723">Serine/threonine-protein kinase</keyword>